<dbReference type="RefSeq" id="WP_311659593.1">
    <property type="nucleotide sequence ID" value="NZ_JAVRHY010000012.1"/>
</dbReference>
<evidence type="ECO:0000313" key="1">
    <source>
        <dbReference type="EMBL" id="MDT0619226.1"/>
    </source>
</evidence>
<dbReference type="EMBL" id="JAVRHY010000012">
    <property type="protein sequence ID" value="MDT0619226.1"/>
    <property type="molecule type" value="Genomic_DNA"/>
</dbReference>
<dbReference type="Proteomes" id="UP001259982">
    <property type="component" value="Unassembled WGS sequence"/>
</dbReference>
<gene>
    <name evidence="1" type="ORF">RM531_12140</name>
</gene>
<evidence type="ECO:0000313" key="2">
    <source>
        <dbReference type="Proteomes" id="UP001259982"/>
    </source>
</evidence>
<sequence>MCLAPEFFEGRARYIERCIEQGEQPLEDWLEAAGWTHDDLVQAGLLVLRGIASTADLIDHRLTAAGRRYLRSPRGYEVLLVRAGMQQQLGCRLKSS</sequence>
<organism evidence="1 2">
    <name type="scientific">Spectribacter acetivorans</name>
    <dbReference type="NCBI Taxonomy" id="3075603"/>
    <lineage>
        <taxon>Bacteria</taxon>
        <taxon>Pseudomonadati</taxon>
        <taxon>Pseudomonadota</taxon>
        <taxon>Gammaproteobacteria</taxon>
        <taxon>Salinisphaerales</taxon>
        <taxon>Salinisphaeraceae</taxon>
        <taxon>Spectribacter</taxon>
    </lineage>
</organism>
<name>A0ABU3B9S5_9GAMM</name>
<keyword evidence="2" id="KW-1185">Reference proteome</keyword>
<accession>A0ABU3B9S5</accession>
<reference evidence="1 2" key="1">
    <citation type="submission" date="2023-09" db="EMBL/GenBank/DDBJ databases">
        <authorList>
            <person name="Rey-Velasco X."/>
        </authorList>
    </citation>
    <scope>NUCLEOTIDE SEQUENCE [LARGE SCALE GENOMIC DNA]</scope>
    <source>
        <strain evidence="1 2">P385</strain>
    </source>
</reference>
<proteinExistence type="predicted"/>
<comment type="caution">
    <text evidence="1">The sequence shown here is derived from an EMBL/GenBank/DDBJ whole genome shotgun (WGS) entry which is preliminary data.</text>
</comment>
<protein>
    <submittedName>
        <fullName evidence="1">Uncharacterized protein</fullName>
    </submittedName>
</protein>